<sequence length="107" mass="11082">MTPYAWTWVAIVGAGAAMWLIKAVGHRVPEHALDNPRLVRIAALVTVSLLTALAALQTLTVGKGLEVDARVPALAVAAVLLWRKAPFIVVVAVAAGVAAGLRALGWG</sequence>
<name>A0A7Y9ZAJ4_9MICO</name>
<organism evidence="2 3">
    <name type="scientific">Demequina lutea</name>
    <dbReference type="NCBI Taxonomy" id="431489"/>
    <lineage>
        <taxon>Bacteria</taxon>
        <taxon>Bacillati</taxon>
        <taxon>Actinomycetota</taxon>
        <taxon>Actinomycetes</taxon>
        <taxon>Micrococcales</taxon>
        <taxon>Demequinaceae</taxon>
        <taxon>Demequina</taxon>
    </lineage>
</organism>
<comment type="caution">
    <text evidence="2">The sequence shown here is derived from an EMBL/GenBank/DDBJ whole genome shotgun (WGS) entry which is preliminary data.</text>
</comment>
<keyword evidence="1" id="KW-0472">Membrane</keyword>
<feature type="transmembrane region" description="Helical" evidence="1">
    <location>
        <begin position="6"/>
        <end position="25"/>
    </location>
</feature>
<evidence type="ECO:0000313" key="2">
    <source>
        <dbReference type="EMBL" id="NYI41817.1"/>
    </source>
</evidence>
<gene>
    <name evidence="2" type="ORF">BKA03_001936</name>
</gene>
<feature type="transmembrane region" description="Helical" evidence="1">
    <location>
        <begin position="85"/>
        <end position="104"/>
    </location>
</feature>
<proteinExistence type="predicted"/>
<dbReference type="AlphaFoldDB" id="A0A7Y9ZAJ4"/>
<evidence type="ECO:0000256" key="1">
    <source>
        <dbReference type="SAM" id="Phobius"/>
    </source>
</evidence>
<evidence type="ECO:0000313" key="3">
    <source>
        <dbReference type="Proteomes" id="UP000547973"/>
    </source>
</evidence>
<dbReference type="OrthoDB" id="3733498at2"/>
<dbReference type="InterPro" id="IPR008407">
    <property type="entry name" value="Brnchd-chn_aa_trnsp_AzlD"/>
</dbReference>
<dbReference type="EMBL" id="JACBZO010000001">
    <property type="protein sequence ID" value="NYI41817.1"/>
    <property type="molecule type" value="Genomic_DNA"/>
</dbReference>
<protein>
    <submittedName>
        <fullName evidence="2">Branched-subunit amino acid transport protein</fullName>
    </submittedName>
</protein>
<reference evidence="2 3" key="1">
    <citation type="submission" date="2020-07" db="EMBL/GenBank/DDBJ databases">
        <title>Sequencing the genomes of 1000 actinobacteria strains.</title>
        <authorList>
            <person name="Klenk H.-P."/>
        </authorList>
    </citation>
    <scope>NUCLEOTIDE SEQUENCE [LARGE SCALE GENOMIC DNA]</scope>
    <source>
        <strain evidence="2 3">DSM 19970</strain>
    </source>
</reference>
<dbReference type="Pfam" id="PF05437">
    <property type="entry name" value="AzlD"/>
    <property type="match status" value="1"/>
</dbReference>
<accession>A0A7Y9ZAJ4</accession>
<keyword evidence="1" id="KW-1133">Transmembrane helix</keyword>
<dbReference type="RefSeq" id="WP_062075797.1">
    <property type="nucleotide sequence ID" value="NZ_BBRC01000013.1"/>
</dbReference>
<feature type="transmembrane region" description="Helical" evidence="1">
    <location>
        <begin position="37"/>
        <end position="56"/>
    </location>
</feature>
<dbReference type="Proteomes" id="UP000547973">
    <property type="component" value="Unassembled WGS sequence"/>
</dbReference>
<keyword evidence="1" id="KW-0812">Transmembrane</keyword>
<keyword evidence="3" id="KW-1185">Reference proteome</keyword>